<organism evidence="8 9">
    <name type="scientific">Daphnia galeata</name>
    <dbReference type="NCBI Taxonomy" id="27404"/>
    <lineage>
        <taxon>Eukaryota</taxon>
        <taxon>Metazoa</taxon>
        <taxon>Ecdysozoa</taxon>
        <taxon>Arthropoda</taxon>
        <taxon>Crustacea</taxon>
        <taxon>Branchiopoda</taxon>
        <taxon>Diplostraca</taxon>
        <taxon>Cladocera</taxon>
        <taxon>Anomopoda</taxon>
        <taxon>Daphniidae</taxon>
        <taxon>Daphnia</taxon>
    </lineage>
</organism>
<feature type="transmembrane region" description="Helical" evidence="5">
    <location>
        <begin position="676"/>
        <end position="694"/>
    </location>
</feature>
<dbReference type="GO" id="GO:0016405">
    <property type="term" value="F:CoA-ligase activity"/>
    <property type="evidence" value="ECO:0007669"/>
    <property type="project" value="TreeGrafter"/>
</dbReference>
<dbReference type="Pfam" id="PF00501">
    <property type="entry name" value="AMP-binding"/>
    <property type="match status" value="1"/>
</dbReference>
<keyword evidence="5" id="KW-0472">Membrane</keyword>
<sequence length="873" mass="99044">MSIIDNELVGEGVIDSDGLFHPSRYVPSVTGQSIVEKIQENVEIYDLNTGKSMTYSQLAVVIDRLHNSLRRKGLRPRDTLALVSANHIEVPIVYFAVWKACGSCCGIDIGLFTEQIRNRLIETRVRFIVTDELGAEKVLQAAQGLNIPVFVIGQAEGCIPIAQLLNSEEQGDNLEEVEFDVNCPAWFTYSSGTTGIPKGIVHTHFSLSPYLRPSDDKKERSDLAGQKFIFTGSMIHGSGLFSFMSATIEHQTIFTFTDPKLEALLHGIDLIKPRRISIFPNELAEICLHPEIDKYDLSSVETLIYCGSSTLSTFERQIFKIMPNLHNLFSMYGMSETMLLTLDKPKPKPTVKIDREEIIKNHKVGSSGKVLPFAKIKIIDSTSGEKLGPGGIGEVVAYTPFLMKGYLNQPTEVNDGWFKTGDQGYYDVEGNLFIIGRYKELIKYKSKKVAPSSIETQLMTHSAVKDVAVVGLHHEVDGEHPLAYVVIKTDEKGRPLASPKELIDYTNERVVDHEQLRGGVRFIENIPRNKLGKIQRHQLVAKLQDFNAAIQLHICGVYSLELKLLDIRFSPELAIRLVYKGTFQINEASGFSNFHEIMLSDRVKDGTTPQERLEDQITSSFQLSVHTRPLLKWVLWGLASWLKTEKFYDLAGSSTFALLAFLCYQKYSNGHPRAKIQTAAILIWAVRLGFYLFSRVLKQGHDRRFKDAKEDPSVFFVYWTLQGVWVIVTLLPSLMMVMQRRQPSLNAIDWLGWTIWIVGFITEVVADYQKSQFRSDPANAGKFINTGLWSLSRHPNYFGEILLWFGLFISASSTFTEWWEYLTILSPMFLSYLITQMSGIPPLEKYGLHKWGQDYEYRMYLKNTPVLVPYLYT</sequence>
<evidence type="ECO:0000313" key="9">
    <source>
        <dbReference type="Proteomes" id="UP000789390"/>
    </source>
</evidence>
<dbReference type="Gene3D" id="3.30.300.30">
    <property type="match status" value="1"/>
</dbReference>
<gene>
    <name evidence="8" type="ORF">DGAL_LOCUS15604</name>
</gene>
<evidence type="ECO:0000259" key="6">
    <source>
        <dbReference type="Pfam" id="PF00501"/>
    </source>
</evidence>
<feature type="domain" description="AMP-binding enzyme C-terminal" evidence="7">
    <location>
        <begin position="454"/>
        <end position="533"/>
    </location>
</feature>
<evidence type="ECO:0000256" key="1">
    <source>
        <dbReference type="ARBA" id="ARBA00004275"/>
    </source>
</evidence>
<keyword evidence="5" id="KW-0812">Transmembrane</keyword>
<evidence type="ECO:0000256" key="4">
    <source>
        <dbReference type="ARBA" id="ARBA00023140"/>
    </source>
</evidence>
<comment type="caution">
    <text evidence="8">The sequence shown here is derived from an EMBL/GenBank/DDBJ whole genome shotgun (WGS) entry which is preliminary data.</text>
</comment>
<comment type="similarity">
    <text evidence="2">Belongs to the ATP-dependent AMP-binding enzyme family.</text>
</comment>
<dbReference type="AlphaFoldDB" id="A0A8J2S9D2"/>
<name>A0A8J2S9D2_9CRUS</name>
<accession>A0A8J2S9D2</accession>
<dbReference type="PROSITE" id="PS00455">
    <property type="entry name" value="AMP_BINDING"/>
    <property type="match status" value="1"/>
</dbReference>
<protein>
    <submittedName>
        <fullName evidence="8">Uncharacterized protein</fullName>
    </submittedName>
</protein>
<dbReference type="Gene3D" id="3.40.50.12780">
    <property type="entry name" value="N-terminal domain of ligase-like"/>
    <property type="match status" value="1"/>
</dbReference>
<dbReference type="PANTHER" id="PTHR24096">
    <property type="entry name" value="LONG-CHAIN-FATTY-ACID--COA LIGASE"/>
    <property type="match status" value="1"/>
</dbReference>
<dbReference type="OrthoDB" id="6336772at2759"/>
<dbReference type="Pfam" id="PF13193">
    <property type="entry name" value="AMP-binding_C"/>
    <property type="match status" value="1"/>
</dbReference>
<keyword evidence="4" id="KW-0576">Peroxisome</keyword>
<dbReference type="GO" id="GO:0005777">
    <property type="term" value="C:peroxisome"/>
    <property type="evidence" value="ECO:0007669"/>
    <property type="project" value="UniProtKB-SubCell"/>
</dbReference>
<dbReference type="PANTHER" id="PTHR24096:SF149">
    <property type="entry name" value="AMP-BINDING DOMAIN-CONTAINING PROTEIN-RELATED"/>
    <property type="match status" value="1"/>
</dbReference>
<keyword evidence="9" id="KW-1185">Reference proteome</keyword>
<reference evidence="8" key="1">
    <citation type="submission" date="2021-11" db="EMBL/GenBank/DDBJ databases">
        <authorList>
            <person name="Schell T."/>
        </authorList>
    </citation>
    <scope>NUCLEOTIDE SEQUENCE</scope>
    <source>
        <strain evidence="8">M5</strain>
    </source>
</reference>
<dbReference type="PROSITE" id="PS50244">
    <property type="entry name" value="S5A_REDUCTASE"/>
    <property type="match status" value="1"/>
</dbReference>
<feature type="transmembrane region" description="Helical" evidence="5">
    <location>
        <begin position="750"/>
        <end position="768"/>
    </location>
</feature>
<evidence type="ECO:0000256" key="3">
    <source>
        <dbReference type="ARBA" id="ARBA00022598"/>
    </source>
</evidence>
<dbReference type="Gene3D" id="1.20.120.1630">
    <property type="match status" value="1"/>
</dbReference>
<dbReference type="EMBL" id="CAKKLH010000319">
    <property type="protein sequence ID" value="CAH0111947.1"/>
    <property type="molecule type" value="Genomic_DNA"/>
</dbReference>
<feature type="transmembrane region" description="Helical" evidence="5">
    <location>
        <begin position="715"/>
        <end position="738"/>
    </location>
</feature>
<dbReference type="InterPro" id="IPR025110">
    <property type="entry name" value="AMP-bd_C"/>
</dbReference>
<evidence type="ECO:0000256" key="2">
    <source>
        <dbReference type="ARBA" id="ARBA00006432"/>
    </source>
</evidence>
<dbReference type="InterPro" id="IPR020845">
    <property type="entry name" value="AMP-binding_CS"/>
</dbReference>
<dbReference type="InterPro" id="IPR010721">
    <property type="entry name" value="UstE-like"/>
</dbReference>
<dbReference type="InterPro" id="IPR045851">
    <property type="entry name" value="AMP-bd_C_sf"/>
</dbReference>
<feature type="domain" description="AMP-dependent synthetase/ligase" evidence="6">
    <location>
        <begin position="44"/>
        <end position="407"/>
    </location>
</feature>
<evidence type="ECO:0000256" key="5">
    <source>
        <dbReference type="SAM" id="Phobius"/>
    </source>
</evidence>
<keyword evidence="5" id="KW-1133">Transmembrane helix</keyword>
<dbReference type="SUPFAM" id="SSF56801">
    <property type="entry name" value="Acetyl-CoA synthetase-like"/>
    <property type="match status" value="1"/>
</dbReference>
<dbReference type="Pfam" id="PF06966">
    <property type="entry name" value="DUF1295"/>
    <property type="match status" value="1"/>
</dbReference>
<dbReference type="Proteomes" id="UP000789390">
    <property type="component" value="Unassembled WGS sequence"/>
</dbReference>
<evidence type="ECO:0000313" key="8">
    <source>
        <dbReference type="EMBL" id="CAH0111947.1"/>
    </source>
</evidence>
<evidence type="ECO:0000259" key="7">
    <source>
        <dbReference type="Pfam" id="PF13193"/>
    </source>
</evidence>
<dbReference type="InterPro" id="IPR042099">
    <property type="entry name" value="ANL_N_sf"/>
</dbReference>
<comment type="subcellular location">
    <subcellularLocation>
        <location evidence="1">Peroxisome</location>
    </subcellularLocation>
</comment>
<proteinExistence type="inferred from homology"/>
<keyword evidence="3" id="KW-0436">Ligase</keyword>
<dbReference type="InterPro" id="IPR000873">
    <property type="entry name" value="AMP-dep_synth/lig_dom"/>
</dbReference>